<sequence>MIELLKEYGPSSLIAFVSGVVAKVTGLFAGVFATIGTFPLVSPTLDFIAADGRFWLTVTTITTSYLDTPLSSGTETVLVATVATVVVVAKIHDKYLDYKDAN</sequence>
<dbReference type="Proteomes" id="UP000294028">
    <property type="component" value="Unassembled WGS sequence"/>
</dbReference>
<keyword evidence="1" id="KW-0472">Membrane</keyword>
<feature type="transmembrane region" description="Helical" evidence="1">
    <location>
        <begin position="12"/>
        <end position="35"/>
    </location>
</feature>
<protein>
    <submittedName>
        <fullName evidence="2">Uncharacterized protein</fullName>
    </submittedName>
</protein>
<proteinExistence type="predicted"/>
<organism evidence="2 3">
    <name type="scientific">Halogeometricum borinquense</name>
    <dbReference type="NCBI Taxonomy" id="60847"/>
    <lineage>
        <taxon>Archaea</taxon>
        <taxon>Methanobacteriati</taxon>
        <taxon>Methanobacteriota</taxon>
        <taxon>Stenosarchaea group</taxon>
        <taxon>Halobacteria</taxon>
        <taxon>Halobacteriales</taxon>
        <taxon>Haloferacaceae</taxon>
        <taxon>Halogeometricum</taxon>
    </lineage>
</organism>
<gene>
    <name evidence="2" type="ORF">ELS19_17225</name>
</gene>
<dbReference type="EMBL" id="RZHH01000003">
    <property type="protein sequence ID" value="RYJ08297.1"/>
    <property type="molecule type" value="Genomic_DNA"/>
</dbReference>
<evidence type="ECO:0000256" key="1">
    <source>
        <dbReference type="SAM" id="Phobius"/>
    </source>
</evidence>
<keyword evidence="1" id="KW-1133">Transmembrane helix</keyword>
<evidence type="ECO:0000313" key="2">
    <source>
        <dbReference type="EMBL" id="RYJ08297.1"/>
    </source>
</evidence>
<name>A0A482T5Y9_9EURY</name>
<reference evidence="2 3" key="1">
    <citation type="submission" date="2018-12" db="EMBL/GenBank/DDBJ databases">
        <title>Genome analysis provides insights into bioremediation potentialities of Halogeometricum borinquense strain N11.</title>
        <authorList>
            <person name="Najjari A."/>
            <person name="Youssef N."/>
            <person name="Fhoula I."/>
            <person name="Ben Dhia O."/>
            <person name="Mahjoubi M."/>
            <person name="Ouzari H.I."/>
            <person name="Cherif A."/>
        </authorList>
    </citation>
    <scope>NUCLEOTIDE SEQUENCE [LARGE SCALE GENOMIC DNA]</scope>
    <source>
        <strain evidence="2 3">N11</strain>
    </source>
</reference>
<keyword evidence="1" id="KW-0812">Transmembrane</keyword>
<accession>A0A482T5Y9</accession>
<comment type="caution">
    <text evidence="2">The sequence shown here is derived from an EMBL/GenBank/DDBJ whole genome shotgun (WGS) entry which is preliminary data.</text>
</comment>
<evidence type="ECO:0000313" key="3">
    <source>
        <dbReference type="Proteomes" id="UP000294028"/>
    </source>
</evidence>
<dbReference type="AlphaFoldDB" id="A0A482T5Y9"/>
<dbReference type="RefSeq" id="WP_129786162.1">
    <property type="nucleotide sequence ID" value="NZ_RZHH01000003.1"/>
</dbReference>
<feature type="transmembrane region" description="Helical" evidence="1">
    <location>
        <begin position="70"/>
        <end position="89"/>
    </location>
</feature>